<reference evidence="4 5" key="1">
    <citation type="submission" date="2019-08" db="EMBL/GenBank/DDBJ databases">
        <title>Paraburkholderia simonii sp. nov. and P. youngii sp. nov. Brazilian and Mexican Mimosa-associated rhizobia.</title>
        <authorList>
            <person name="Mavima L."/>
            <person name="Beukes C.W."/>
            <person name="Palmer M."/>
            <person name="De Meyer S.E."/>
            <person name="James E.K."/>
            <person name="Maluk M."/>
            <person name="Avontuur J.R."/>
            <person name="Chan W.Y."/>
            <person name="Venter S.N."/>
            <person name="Steenkamp E.T."/>
        </authorList>
    </citation>
    <scope>NUCLEOTIDE SEQUENCE [LARGE SCALE GENOMIC DNA]</scope>
    <source>
        <strain evidence="4 5">JPY454</strain>
    </source>
</reference>
<dbReference type="Proteomes" id="UP000821598">
    <property type="component" value="Unassembled WGS sequence"/>
</dbReference>
<dbReference type="InterPro" id="IPR006162">
    <property type="entry name" value="Ppantetheine_attach_site"/>
</dbReference>
<dbReference type="PROSITE" id="PS50075">
    <property type="entry name" value="CARRIER"/>
    <property type="match status" value="1"/>
</dbReference>
<evidence type="ECO:0000313" key="4">
    <source>
        <dbReference type="EMBL" id="NVI09996.1"/>
    </source>
</evidence>
<comment type="caution">
    <text evidence="4">The sequence shown here is derived from an EMBL/GenBank/DDBJ whole genome shotgun (WGS) entry which is preliminary data.</text>
</comment>
<dbReference type="PROSITE" id="PS00012">
    <property type="entry name" value="PHOSPHOPANTETHEINE"/>
    <property type="match status" value="1"/>
</dbReference>
<organism evidence="4 5">
    <name type="scientific">Paraburkholderia youngii</name>
    <dbReference type="NCBI Taxonomy" id="2782701"/>
    <lineage>
        <taxon>Bacteria</taxon>
        <taxon>Pseudomonadati</taxon>
        <taxon>Pseudomonadota</taxon>
        <taxon>Betaproteobacteria</taxon>
        <taxon>Burkholderiales</taxon>
        <taxon>Burkholderiaceae</taxon>
        <taxon>Paraburkholderia</taxon>
    </lineage>
</organism>
<feature type="non-terminal residue" evidence="4">
    <location>
        <position position="1"/>
    </location>
</feature>
<keyword evidence="1" id="KW-0596">Phosphopantetheine</keyword>
<dbReference type="InterPro" id="IPR009081">
    <property type="entry name" value="PP-bd_ACP"/>
</dbReference>
<proteinExistence type="predicted"/>
<feature type="domain" description="Carrier" evidence="3">
    <location>
        <begin position="1"/>
        <end position="49"/>
    </location>
</feature>
<name>A0ABX2NZP9_9BURK</name>
<dbReference type="InterPro" id="IPR036736">
    <property type="entry name" value="ACP-like_sf"/>
</dbReference>
<dbReference type="EMBL" id="VOMC01000264">
    <property type="protein sequence ID" value="NVI09996.1"/>
    <property type="molecule type" value="Genomic_DNA"/>
</dbReference>
<dbReference type="RefSeq" id="WP_176370234.1">
    <property type="nucleotide sequence ID" value="NZ_VOMC01000264.1"/>
</dbReference>
<evidence type="ECO:0000259" key="3">
    <source>
        <dbReference type="PROSITE" id="PS50075"/>
    </source>
</evidence>
<evidence type="ECO:0000256" key="2">
    <source>
        <dbReference type="ARBA" id="ARBA00022553"/>
    </source>
</evidence>
<dbReference type="Gene3D" id="1.10.1200.10">
    <property type="entry name" value="ACP-like"/>
    <property type="match status" value="1"/>
</dbReference>
<protein>
    <recommendedName>
        <fullName evidence="3">Carrier domain-containing protein</fullName>
    </recommendedName>
</protein>
<gene>
    <name evidence="4" type="ORF">FSB64_42340</name>
</gene>
<accession>A0ABX2NZP9</accession>
<keyword evidence="2" id="KW-0597">Phosphoprotein</keyword>
<sequence length="69" mass="7677">HFFELGGHSLLAVRLLSRLSQIAGVELSLAMLFARPVLADLARMTAIALIEREFDPDELRNLLSLGMRT</sequence>
<dbReference type="Pfam" id="PF00550">
    <property type="entry name" value="PP-binding"/>
    <property type="match status" value="1"/>
</dbReference>
<dbReference type="SUPFAM" id="SSF47336">
    <property type="entry name" value="ACP-like"/>
    <property type="match status" value="1"/>
</dbReference>
<evidence type="ECO:0000256" key="1">
    <source>
        <dbReference type="ARBA" id="ARBA00022450"/>
    </source>
</evidence>
<evidence type="ECO:0000313" key="5">
    <source>
        <dbReference type="Proteomes" id="UP000821598"/>
    </source>
</evidence>
<keyword evidence="5" id="KW-1185">Reference proteome</keyword>